<protein>
    <submittedName>
        <fullName evidence="1">Phospho-2-dehydro-3-deoxyheptonate aldolase</fullName>
    </submittedName>
</protein>
<dbReference type="EMBL" id="GGEC01009285">
    <property type="protein sequence ID" value="MBW89768.1"/>
    <property type="molecule type" value="Transcribed_RNA"/>
</dbReference>
<proteinExistence type="predicted"/>
<sequence>MSSIRCSGRSTLSLRLCLLVSPGHWRSGWERLPWARLSCCREEIVPRVLRSSTPITSETLSGFFFRWAPF</sequence>
<evidence type="ECO:0000313" key="1">
    <source>
        <dbReference type="EMBL" id="MBW89768.1"/>
    </source>
</evidence>
<accession>A0A2P2J8H9</accession>
<dbReference type="AlphaFoldDB" id="A0A2P2J8H9"/>
<name>A0A2P2J8H9_RHIMU</name>
<organism evidence="1">
    <name type="scientific">Rhizophora mucronata</name>
    <name type="common">Asiatic mangrove</name>
    <dbReference type="NCBI Taxonomy" id="61149"/>
    <lineage>
        <taxon>Eukaryota</taxon>
        <taxon>Viridiplantae</taxon>
        <taxon>Streptophyta</taxon>
        <taxon>Embryophyta</taxon>
        <taxon>Tracheophyta</taxon>
        <taxon>Spermatophyta</taxon>
        <taxon>Magnoliopsida</taxon>
        <taxon>eudicotyledons</taxon>
        <taxon>Gunneridae</taxon>
        <taxon>Pentapetalae</taxon>
        <taxon>rosids</taxon>
        <taxon>fabids</taxon>
        <taxon>Malpighiales</taxon>
        <taxon>Rhizophoraceae</taxon>
        <taxon>Rhizophora</taxon>
    </lineage>
</organism>
<reference evidence="1" key="1">
    <citation type="submission" date="2018-02" db="EMBL/GenBank/DDBJ databases">
        <title>Rhizophora mucronata_Transcriptome.</title>
        <authorList>
            <person name="Meera S.P."/>
            <person name="Sreeshan A."/>
            <person name="Augustine A."/>
        </authorList>
    </citation>
    <scope>NUCLEOTIDE SEQUENCE</scope>
    <source>
        <tissue evidence="1">Leaf</tissue>
    </source>
</reference>